<dbReference type="SUPFAM" id="SSF52047">
    <property type="entry name" value="RNI-like"/>
    <property type="match status" value="1"/>
</dbReference>
<keyword evidence="3" id="KW-1185">Reference proteome</keyword>
<evidence type="ECO:0000313" key="3">
    <source>
        <dbReference type="Proteomes" id="UP001164746"/>
    </source>
</evidence>
<feature type="compositionally biased region" description="Acidic residues" evidence="1">
    <location>
        <begin position="31"/>
        <end position="40"/>
    </location>
</feature>
<dbReference type="EMBL" id="CP111026">
    <property type="protein sequence ID" value="WAR27364.1"/>
    <property type="molecule type" value="Genomic_DNA"/>
</dbReference>
<dbReference type="Gene3D" id="3.80.10.10">
    <property type="entry name" value="Ribonuclease Inhibitor"/>
    <property type="match status" value="1"/>
</dbReference>
<evidence type="ECO:0000313" key="2">
    <source>
        <dbReference type="EMBL" id="WAR27364.1"/>
    </source>
</evidence>
<name>A0ABY7G286_MYAAR</name>
<proteinExistence type="predicted"/>
<evidence type="ECO:0000256" key="1">
    <source>
        <dbReference type="SAM" id="MobiDB-lite"/>
    </source>
</evidence>
<sequence>MSKRRRVSRGILGVPRQGQILFSFQTREGEEWPSEDDDSDFSPGYSDSDEERTKTPTVKKQRKQESSKTCKPDDSKSIIATRTTKGLKGVSDVSVPGLPPELWLKIFILVVQEEGALPTLPRLRKALCQHVGVLRSLNLSNCSKLPAGSMETIVRACQHLRELDLSNTTWRHSLTHLDLSGIVGQGRLIKLVDDSLRVLHARNTHTTLQHINLSGSNCSTTAIRELLTNCISIEDLNLTSCRELARGIKREYKNRREMSNLKKDLQKKS</sequence>
<dbReference type="Proteomes" id="UP001164746">
    <property type="component" value="Chromosome 15"/>
</dbReference>
<gene>
    <name evidence="2" type="ORF">MAR_013068</name>
</gene>
<protein>
    <submittedName>
        <fullName evidence="2">FBXL6-like protein</fullName>
    </submittedName>
</protein>
<dbReference type="InterPro" id="IPR032675">
    <property type="entry name" value="LRR_dom_sf"/>
</dbReference>
<organism evidence="2 3">
    <name type="scientific">Mya arenaria</name>
    <name type="common">Soft-shell clam</name>
    <dbReference type="NCBI Taxonomy" id="6604"/>
    <lineage>
        <taxon>Eukaryota</taxon>
        <taxon>Metazoa</taxon>
        <taxon>Spiralia</taxon>
        <taxon>Lophotrochozoa</taxon>
        <taxon>Mollusca</taxon>
        <taxon>Bivalvia</taxon>
        <taxon>Autobranchia</taxon>
        <taxon>Heteroconchia</taxon>
        <taxon>Euheterodonta</taxon>
        <taxon>Imparidentia</taxon>
        <taxon>Neoheterodontei</taxon>
        <taxon>Myida</taxon>
        <taxon>Myoidea</taxon>
        <taxon>Myidae</taxon>
        <taxon>Mya</taxon>
    </lineage>
</organism>
<accession>A0ABY7G286</accession>
<feature type="region of interest" description="Disordered" evidence="1">
    <location>
        <begin position="23"/>
        <end position="77"/>
    </location>
</feature>
<reference evidence="2" key="1">
    <citation type="submission" date="2022-11" db="EMBL/GenBank/DDBJ databases">
        <title>Centuries of genome instability and evolution in soft-shell clam transmissible cancer (bioRxiv).</title>
        <authorList>
            <person name="Hart S.F.M."/>
            <person name="Yonemitsu M.A."/>
            <person name="Giersch R.M."/>
            <person name="Beal B.F."/>
            <person name="Arriagada G."/>
            <person name="Davis B.W."/>
            <person name="Ostrander E.A."/>
            <person name="Goff S.P."/>
            <person name="Metzger M.J."/>
        </authorList>
    </citation>
    <scope>NUCLEOTIDE SEQUENCE</scope>
    <source>
        <strain evidence="2">MELC-2E11</strain>
        <tissue evidence="2">Siphon/mantle</tissue>
    </source>
</reference>
<feature type="compositionally biased region" description="Basic and acidic residues" evidence="1">
    <location>
        <begin position="63"/>
        <end position="76"/>
    </location>
</feature>